<proteinExistence type="predicted"/>
<evidence type="ECO:0000313" key="3">
    <source>
        <dbReference type="Proteomes" id="UP000051096"/>
    </source>
</evidence>
<organism evidence="2 3">
    <name type="scientific">candidate division WOR_3 bacterium SM23_60</name>
    <dbReference type="NCBI Taxonomy" id="1703780"/>
    <lineage>
        <taxon>Bacteria</taxon>
        <taxon>Bacteria division WOR-3</taxon>
    </lineage>
</organism>
<dbReference type="Proteomes" id="UP000051096">
    <property type="component" value="Unassembled WGS sequence"/>
</dbReference>
<feature type="signal peptide" evidence="1">
    <location>
        <begin position="1"/>
        <end position="18"/>
    </location>
</feature>
<dbReference type="AlphaFoldDB" id="A0A0S8GG74"/>
<evidence type="ECO:0000313" key="2">
    <source>
        <dbReference type="EMBL" id="KPK72051.1"/>
    </source>
</evidence>
<comment type="caution">
    <text evidence="2">The sequence shown here is derived from an EMBL/GenBank/DDBJ whole genome shotgun (WGS) entry which is preliminary data.</text>
</comment>
<name>A0A0S8GG74_UNCW3</name>
<gene>
    <name evidence="2" type="ORF">AMJ87_05825</name>
</gene>
<evidence type="ECO:0000256" key="1">
    <source>
        <dbReference type="SAM" id="SignalP"/>
    </source>
</evidence>
<protein>
    <submittedName>
        <fullName evidence="2">Uncharacterized protein</fullName>
    </submittedName>
</protein>
<dbReference type="EMBL" id="LJUO01000043">
    <property type="protein sequence ID" value="KPK72051.1"/>
    <property type="molecule type" value="Genomic_DNA"/>
</dbReference>
<feature type="chain" id="PRO_5006646884" evidence="1">
    <location>
        <begin position="19"/>
        <end position="289"/>
    </location>
</feature>
<sequence>MKGIVSLVLCSLVGAAWASHTRMDILMARDYLDDITNINVYPHHIVLYQNMLYGDITARLENYGVVITPDTKYGAFAVWQEPEVDQNFNIGYGIQLKRFDLGIHASPVKDHRRIGVGFGRTFFKRRFDVSFSYGEDEDIEHSEFNVRLRNRRGDFVIIPRYRGNYILEPLEYYRHRFGVLVQRLVFNDGFVFLGAEYDFTRGDIENEFTNIYAGLEMPLSRRIVFLLGFYERITEDFDALAWHLEPGFRIRIKEFAFDFHLDTDTLFEDDEFTLSIFKSFGIELNFGKF</sequence>
<keyword evidence="1" id="KW-0732">Signal</keyword>
<accession>A0A0S8GG74</accession>
<reference evidence="2 3" key="1">
    <citation type="journal article" date="2015" name="Microbiome">
        <title>Genomic resolution of linkages in carbon, nitrogen, and sulfur cycling among widespread estuary sediment bacteria.</title>
        <authorList>
            <person name="Baker B.J."/>
            <person name="Lazar C.S."/>
            <person name="Teske A.P."/>
            <person name="Dick G.J."/>
        </authorList>
    </citation>
    <scope>NUCLEOTIDE SEQUENCE [LARGE SCALE GENOMIC DNA]</scope>
    <source>
        <strain evidence="2">SM23_60</strain>
    </source>
</reference>